<accession>A0A645F4W7</accession>
<sequence length="157" mass="18647">MIVIFAYLACSLIVASQLYQYARFHKVLKAQDDDNNHLNYQECSWLWYLSQTSLAIVSIYFSISSTDATNKAVFIVLSGLFLSNIILGVTFKRIYYNQDGFLYQQRFILFSRIVKIDQVLQSKRTYQIDIQSEILFMERKRALFIQERYQEYLNTQK</sequence>
<gene>
    <name evidence="2" type="ORF">SDC9_155751</name>
</gene>
<organism evidence="2">
    <name type="scientific">bioreactor metagenome</name>
    <dbReference type="NCBI Taxonomy" id="1076179"/>
    <lineage>
        <taxon>unclassified sequences</taxon>
        <taxon>metagenomes</taxon>
        <taxon>ecological metagenomes</taxon>
    </lineage>
</organism>
<keyword evidence="1" id="KW-0472">Membrane</keyword>
<name>A0A645F4W7_9ZZZZ</name>
<dbReference type="AlphaFoldDB" id="A0A645F4W7"/>
<evidence type="ECO:0000256" key="1">
    <source>
        <dbReference type="SAM" id="Phobius"/>
    </source>
</evidence>
<reference evidence="2" key="1">
    <citation type="submission" date="2019-08" db="EMBL/GenBank/DDBJ databases">
        <authorList>
            <person name="Kucharzyk K."/>
            <person name="Murdoch R.W."/>
            <person name="Higgins S."/>
            <person name="Loffler F."/>
        </authorList>
    </citation>
    <scope>NUCLEOTIDE SEQUENCE</scope>
</reference>
<feature type="transmembrane region" description="Helical" evidence="1">
    <location>
        <begin position="72"/>
        <end position="91"/>
    </location>
</feature>
<dbReference type="EMBL" id="VSSQ01054524">
    <property type="protein sequence ID" value="MPN08469.1"/>
    <property type="molecule type" value="Genomic_DNA"/>
</dbReference>
<proteinExistence type="predicted"/>
<keyword evidence="1" id="KW-1133">Transmembrane helix</keyword>
<evidence type="ECO:0000313" key="2">
    <source>
        <dbReference type="EMBL" id="MPN08469.1"/>
    </source>
</evidence>
<evidence type="ECO:0008006" key="3">
    <source>
        <dbReference type="Google" id="ProtNLM"/>
    </source>
</evidence>
<keyword evidence="1" id="KW-0812">Transmembrane</keyword>
<feature type="transmembrane region" description="Helical" evidence="1">
    <location>
        <begin position="45"/>
        <end position="63"/>
    </location>
</feature>
<protein>
    <recommendedName>
        <fullName evidence="3">Transmembrane protein</fullName>
    </recommendedName>
</protein>
<comment type="caution">
    <text evidence="2">The sequence shown here is derived from an EMBL/GenBank/DDBJ whole genome shotgun (WGS) entry which is preliminary data.</text>
</comment>